<evidence type="ECO:0000313" key="1">
    <source>
        <dbReference type="EMBL" id="PWN53233.1"/>
    </source>
</evidence>
<dbReference type="Proteomes" id="UP000245626">
    <property type="component" value="Unassembled WGS sequence"/>
</dbReference>
<dbReference type="EMBL" id="KZ819735">
    <property type="protein sequence ID" value="PWN53233.1"/>
    <property type="molecule type" value="Genomic_DNA"/>
</dbReference>
<gene>
    <name evidence="1" type="ORF">IE53DRAFT_377497</name>
</gene>
<organism evidence="1 2">
    <name type="scientific">Violaceomyces palustris</name>
    <dbReference type="NCBI Taxonomy" id="1673888"/>
    <lineage>
        <taxon>Eukaryota</taxon>
        <taxon>Fungi</taxon>
        <taxon>Dikarya</taxon>
        <taxon>Basidiomycota</taxon>
        <taxon>Ustilaginomycotina</taxon>
        <taxon>Ustilaginomycetes</taxon>
        <taxon>Violaceomycetales</taxon>
        <taxon>Violaceomycetaceae</taxon>
        <taxon>Violaceomyces</taxon>
    </lineage>
</organism>
<sequence>MGGDFKRKRQSNKSGRGGGGGGGAKGGRSDNNKRTRYNGTYRIPSKKISGPGIFLTVTKGKERRAAAQFIDYLDDVADQIYPGLDLLDSDDEGEGQEDEAVGGEKVDWDDEDALDRLMNGSPTLPDGKVDGRDGDRKGEVDGPQVVEEQGGEEQTDPPSKKTTRRVEEDDVEAMIRAELEELKGNSGGVGHRRDRKLTKEEGKSEDQSSREKDGKKPRQKRRFVSVETDTECLCFIKCARPIDPFKMVYHILEEIERTGEARTMYVYRISPVKDTCPAYEDSLKELTERTLEQDLPKDESKTFKIEPRIRSHSNLKRDQVIQIVVSSLPQVEGGKHKVDLKNPQLLIVVEIFKSIAAVGVVREYERFKRFNLQLLASDAKSRLTGQNQESEGSGDQGKIGGGADHLIGRVKASAESSR</sequence>
<accession>A0ACD0P527</accession>
<reference evidence="1 2" key="1">
    <citation type="journal article" date="2018" name="Mol. Biol. Evol.">
        <title>Broad Genomic Sampling Reveals a Smut Pathogenic Ancestry of the Fungal Clade Ustilaginomycotina.</title>
        <authorList>
            <person name="Kijpornyongpan T."/>
            <person name="Mondo S.J."/>
            <person name="Barry K."/>
            <person name="Sandor L."/>
            <person name="Lee J."/>
            <person name="Lipzen A."/>
            <person name="Pangilinan J."/>
            <person name="LaButti K."/>
            <person name="Hainaut M."/>
            <person name="Henrissat B."/>
            <person name="Grigoriev I.V."/>
            <person name="Spatafora J.W."/>
            <person name="Aime M.C."/>
        </authorList>
    </citation>
    <scope>NUCLEOTIDE SEQUENCE [LARGE SCALE GENOMIC DNA]</scope>
    <source>
        <strain evidence="1 2">SA 807</strain>
    </source>
</reference>
<name>A0ACD0P527_9BASI</name>
<proteinExistence type="predicted"/>
<keyword evidence="2" id="KW-1185">Reference proteome</keyword>
<evidence type="ECO:0000313" key="2">
    <source>
        <dbReference type="Proteomes" id="UP000245626"/>
    </source>
</evidence>
<protein>
    <submittedName>
        <fullName evidence="1">Uncharacterized protein</fullName>
    </submittedName>
</protein>